<dbReference type="GO" id="GO:0072546">
    <property type="term" value="C:EMC complex"/>
    <property type="evidence" value="ECO:0007669"/>
    <property type="project" value="InterPro"/>
</dbReference>
<keyword evidence="10" id="KW-0325">Glycoprotein</keyword>
<proteinExistence type="inferred from homology"/>
<keyword evidence="6" id="KW-0732">Signal</keyword>
<feature type="domain" description="ER membrane protein complex subunit 1 C-terminal" evidence="12">
    <location>
        <begin position="715"/>
        <end position="848"/>
    </location>
</feature>
<evidence type="ECO:0000256" key="9">
    <source>
        <dbReference type="ARBA" id="ARBA00023136"/>
    </source>
</evidence>
<dbReference type="Pfam" id="PF25293">
    <property type="entry name" value="Beta-prop_EMC1_N"/>
    <property type="match status" value="2"/>
</dbReference>
<dbReference type="SUPFAM" id="SSF50998">
    <property type="entry name" value="Quinoprotein alcohol dehydrogenase-like"/>
    <property type="match status" value="1"/>
</dbReference>
<reference evidence="14" key="1">
    <citation type="submission" date="2022-07" db="EMBL/GenBank/DDBJ databases">
        <authorList>
            <person name="Trinca V."/>
            <person name="Uliana J.V.C."/>
            <person name="Torres T.T."/>
            <person name="Ward R.J."/>
            <person name="Monesi N."/>
        </authorList>
    </citation>
    <scope>NUCLEOTIDE SEQUENCE</scope>
    <source>
        <strain evidence="14">HSMRA1968</strain>
        <tissue evidence="14">Whole embryos</tissue>
    </source>
</reference>
<evidence type="ECO:0000256" key="2">
    <source>
        <dbReference type="ARBA" id="ARBA00007904"/>
    </source>
</evidence>
<dbReference type="InterPro" id="IPR011678">
    <property type="entry name" value="EMC1_C"/>
</dbReference>
<protein>
    <recommendedName>
        <fullName evidence="4">ER membrane protein complex subunit 1</fullName>
    </recommendedName>
</protein>
<feature type="transmembrane region" description="Helical" evidence="11">
    <location>
        <begin position="868"/>
        <end position="887"/>
    </location>
</feature>
<evidence type="ECO:0000256" key="10">
    <source>
        <dbReference type="ARBA" id="ARBA00023180"/>
    </source>
</evidence>
<evidence type="ECO:0000256" key="3">
    <source>
        <dbReference type="ARBA" id="ARBA00011276"/>
    </source>
</evidence>
<evidence type="ECO:0000313" key="15">
    <source>
        <dbReference type="Proteomes" id="UP001151699"/>
    </source>
</evidence>
<comment type="similarity">
    <text evidence="2">Belongs to the EMC1 family.</text>
</comment>
<evidence type="ECO:0000256" key="8">
    <source>
        <dbReference type="ARBA" id="ARBA00022989"/>
    </source>
</evidence>
<dbReference type="Pfam" id="PF07774">
    <property type="entry name" value="EMC1_C"/>
    <property type="match status" value="1"/>
</dbReference>
<dbReference type="GO" id="GO:0034975">
    <property type="term" value="P:protein folding in endoplasmic reticulum"/>
    <property type="evidence" value="ECO:0007669"/>
    <property type="project" value="TreeGrafter"/>
</dbReference>
<sequence>MKINFRLLAMNLSNFSPRNYVLLVATFFCFIQNSQQLYEDQIGKFDWKHNFVGKVKYAYFDGTAGDRIIVATEQNVLAALSVRTGDILWRKIMEKDIRGTIQYLHVTQSDKNELTRPGEYNDYDIITISGTSPAMVRGWNPNTGNIIWEWSLTPNTQANAENSLWIFRDLVLYHIVPVYGSHIEVTGYYAKTGHHVKSTTTRVSAPWIVQGKCIVVAPYFVCTIGSQLVAVNLLAENSVLVAKDFDRDISGSDLKLLKGVEATVIVGNEAYTLHSDKITLRSNVDSFNFNLKINNENILIAGSLQEDKSIRISSKYLDSGEAYNDLYLVAHFPETLGSPQILDVQCKSKGSGPVACRMLLSSDNAAVILMQQGKIKWVREEALASIVAVEMIDLPLADFEGSIQSELQNKDGDIFGTLLRRISNQILQLRNMILTVIGLDGHRPDQTNDVDLTRDAFGLHKMIVAVTEHGKIFGIDNISGKYYWIKHLPNFKGFNEHQSLKIFVQRTSRHFPNPPMCVVIGRNKINGNGILYQFNPISGQPINGGITTLNYKIQQMTLLHDTESDFLKAILILDHENKVHVIPEKAAKLAHKMYLYTADKTRGTLSGYLVEYSNQQLDAVPIWEVHLGGAGNIQKITNIAMKSAIEHVHSQGRVLNDRSVLYKYINPNLVAVATQGPDSIHKYVLNVHLIDVVSGAVVTSLTHRRAKGPIHMVHSENWLVYSYYNDKVRRTEMTSVELYEGKSQANSTIWSSLDAPQLPMVEKQSYIIPANVVSLKETITEKGITNKHVLIGLSTGGVIEMPWVLLDPRRPILLPNQGREEGVIPYIPELPLPSENVINYNQSVAAIKDFFVTRIAPSKSFDLLKEDFDYILITVVLAALTISSCVAKHLSSRKTIKQAWK</sequence>
<dbReference type="InterPro" id="IPR015943">
    <property type="entry name" value="WD40/YVTN_repeat-like_dom_sf"/>
</dbReference>
<dbReference type="OrthoDB" id="28092at2759"/>
<evidence type="ECO:0000256" key="1">
    <source>
        <dbReference type="ARBA" id="ARBA00004115"/>
    </source>
</evidence>
<keyword evidence="9 11" id="KW-0472">Membrane</keyword>
<dbReference type="PANTHER" id="PTHR21573">
    <property type="entry name" value="ER MEMBRANE PROTEIN COMPLEX SUBUNIT 1"/>
    <property type="match status" value="1"/>
</dbReference>
<evidence type="ECO:0000313" key="14">
    <source>
        <dbReference type="EMBL" id="KAJ6638645.1"/>
    </source>
</evidence>
<dbReference type="InterPro" id="IPR026895">
    <property type="entry name" value="EMC1"/>
</dbReference>
<evidence type="ECO:0000256" key="5">
    <source>
        <dbReference type="ARBA" id="ARBA00022692"/>
    </source>
</evidence>
<feature type="domain" description="EMC1 first beta-propeller" evidence="13">
    <location>
        <begin position="178"/>
        <end position="381"/>
    </location>
</feature>
<comment type="caution">
    <text evidence="14">The sequence shown here is derived from an EMBL/GenBank/DDBJ whole genome shotgun (WGS) entry which is preliminary data.</text>
</comment>
<evidence type="ECO:0000259" key="12">
    <source>
        <dbReference type="Pfam" id="PF07774"/>
    </source>
</evidence>
<evidence type="ECO:0000259" key="13">
    <source>
        <dbReference type="Pfam" id="PF25293"/>
    </source>
</evidence>
<name>A0A9Q0MX22_9DIPT</name>
<dbReference type="Gene3D" id="2.130.10.10">
    <property type="entry name" value="YVTN repeat-like/Quinoprotein amine dehydrogenase"/>
    <property type="match status" value="1"/>
</dbReference>
<keyword evidence="8 11" id="KW-1133">Transmembrane helix</keyword>
<dbReference type="InterPro" id="IPR011047">
    <property type="entry name" value="Quinoprotein_ADH-like_sf"/>
</dbReference>
<evidence type="ECO:0000256" key="6">
    <source>
        <dbReference type="ARBA" id="ARBA00022729"/>
    </source>
</evidence>
<comment type="subcellular location">
    <subcellularLocation>
        <location evidence="1">Endoplasmic reticulum membrane</location>
        <topology evidence="1">Single-pass type I membrane protein</topology>
    </subcellularLocation>
</comment>
<keyword evidence="5 11" id="KW-0812">Transmembrane</keyword>
<accession>A0A9Q0MX22</accession>
<gene>
    <name evidence="14" type="primary">EMC1</name>
    <name evidence="14" type="ORF">Bhyg_11382</name>
</gene>
<evidence type="ECO:0000256" key="11">
    <source>
        <dbReference type="SAM" id="Phobius"/>
    </source>
</evidence>
<evidence type="ECO:0000256" key="7">
    <source>
        <dbReference type="ARBA" id="ARBA00022824"/>
    </source>
</evidence>
<evidence type="ECO:0000256" key="4">
    <source>
        <dbReference type="ARBA" id="ARBA00020824"/>
    </source>
</evidence>
<dbReference type="EMBL" id="WJQU01000003">
    <property type="protein sequence ID" value="KAJ6638645.1"/>
    <property type="molecule type" value="Genomic_DNA"/>
</dbReference>
<keyword evidence="7" id="KW-0256">Endoplasmic reticulum</keyword>
<comment type="subunit">
    <text evidence="3">Component of the ER membrane protein complex (EMC).</text>
</comment>
<dbReference type="PANTHER" id="PTHR21573:SF0">
    <property type="entry name" value="ER MEMBRANE PROTEIN COMPLEX SUBUNIT 1"/>
    <property type="match status" value="1"/>
</dbReference>
<dbReference type="AlphaFoldDB" id="A0A9Q0MX22"/>
<keyword evidence="15" id="KW-1185">Reference proteome</keyword>
<dbReference type="Proteomes" id="UP001151699">
    <property type="component" value="Chromosome X"/>
</dbReference>
<dbReference type="InterPro" id="IPR058545">
    <property type="entry name" value="Beta-prop_EMC1_1st"/>
</dbReference>
<feature type="domain" description="EMC1 first beta-propeller" evidence="13">
    <location>
        <begin position="37"/>
        <end position="159"/>
    </location>
</feature>
<organism evidence="14 15">
    <name type="scientific">Pseudolycoriella hygida</name>
    <dbReference type="NCBI Taxonomy" id="35572"/>
    <lineage>
        <taxon>Eukaryota</taxon>
        <taxon>Metazoa</taxon>
        <taxon>Ecdysozoa</taxon>
        <taxon>Arthropoda</taxon>
        <taxon>Hexapoda</taxon>
        <taxon>Insecta</taxon>
        <taxon>Pterygota</taxon>
        <taxon>Neoptera</taxon>
        <taxon>Endopterygota</taxon>
        <taxon>Diptera</taxon>
        <taxon>Nematocera</taxon>
        <taxon>Sciaroidea</taxon>
        <taxon>Sciaridae</taxon>
        <taxon>Pseudolycoriella</taxon>
    </lineage>
</organism>